<proteinExistence type="inferred from homology"/>
<name>A0A7J7DZM5_TRIWF</name>
<feature type="domain" description="SHSP" evidence="3">
    <location>
        <begin position="22"/>
        <end position="143"/>
    </location>
</feature>
<dbReference type="PROSITE" id="PS01031">
    <property type="entry name" value="SHSP"/>
    <property type="match status" value="1"/>
</dbReference>
<dbReference type="AlphaFoldDB" id="A0A7J7DZM5"/>
<dbReference type="Pfam" id="PF00011">
    <property type="entry name" value="HSP20"/>
    <property type="match status" value="1"/>
</dbReference>
<gene>
    <name evidence="4" type="ORF">HS088_TW02G00748</name>
</gene>
<keyword evidence="5" id="KW-1185">Reference proteome</keyword>
<protein>
    <recommendedName>
        <fullName evidence="3">SHSP domain-containing protein</fullName>
    </recommendedName>
</protein>
<evidence type="ECO:0000313" key="4">
    <source>
        <dbReference type="EMBL" id="KAF5751731.1"/>
    </source>
</evidence>
<dbReference type="InterPro" id="IPR002068">
    <property type="entry name" value="A-crystallin/Hsp20_dom"/>
</dbReference>
<accession>A0A7J7DZM5</accession>
<evidence type="ECO:0000256" key="1">
    <source>
        <dbReference type="PROSITE-ProRule" id="PRU00285"/>
    </source>
</evidence>
<dbReference type="EMBL" id="JAAARO010000002">
    <property type="protein sequence ID" value="KAF5751731.1"/>
    <property type="molecule type" value="Genomic_DNA"/>
</dbReference>
<dbReference type="PANTHER" id="PTHR34661">
    <property type="entry name" value="INCREASED DNA METHYLATION 3"/>
    <property type="match status" value="1"/>
</dbReference>
<evidence type="ECO:0000256" key="2">
    <source>
        <dbReference type="RuleBase" id="RU003616"/>
    </source>
</evidence>
<sequence>MEAQNYSDHPQLKPIQILSGTAKEGSIGPQIGLTDIGESEDAYLFRVALPGLKKNECQVKCNIQRDGKVQIKGLITTTGGVLENSSSIFQMRLNQLCPPGPFTITFYLPGPVDPRLCSPKFRGDGILEVVVFKPRTPNISQQV</sequence>
<evidence type="ECO:0000313" key="5">
    <source>
        <dbReference type="Proteomes" id="UP000593562"/>
    </source>
</evidence>
<dbReference type="PANTHER" id="PTHR34661:SF2">
    <property type="entry name" value="SHSP DOMAIN-CONTAINING PROTEIN"/>
    <property type="match status" value="1"/>
</dbReference>
<organism evidence="4 5">
    <name type="scientific">Tripterygium wilfordii</name>
    <name type="common">Thunder God vine</name>
    <dbReference type="NCBI Taxonomy" id="458696"/>
    <lineage>
        <taxon>Eukaryota</taxon>
        <taxon>Viridiplantae</taxon>
        <taxon>Streptophyta</taxon>
        <taxon>Embryophyta</taxon>
        <taxon>Tracheophyta</taxon>
        <taxon>Spermatophyta</taxon>
        <taxon>Magnoliopsida</taxon>
        <taxon>eudicotyledons</taxon>
        <taxon>Gunneridae</taxon>
        <taxon>Pentapetalae</taxon>
        <taxon>rosids</taxon>
        <taxon>fabids</taxon>
        <taxon>Celastrales</taxon>
        <taxon>Celastraceae</taxon>
        <taxon>Tripterygium</taxon>
    </lineage>
</organism>
<dbReference type="InterPro" id="IPR008978">
    <property type="entry name" value="HSP20-like_chaperone"/>
</dbReference>
<dbReference type="InParanoid" id="A0A7J7DZM5"/>
<evidence type="ECO:0000259" key="3">
    <source>
        <dbReference type="PROSITE" id="PS01031"/>
    </source>
</evidence>
<dbReference type="SUPFAM" id="SSF49764">
    <property type="entry name" value="HSP20-like chaperones"/>
    <property type="match status" value="1"/>
</dbReference>
<dbReference type="Gene3D" id="2.60.40.790">
    <property type="match status" value="1"/>
</dbReference>
<comment type="caution">
    <text evidence="4">The sequence shown here is derived from an EMBL/GenBank/DDBJ whole genome shotgun (WGS) entry which is preliminary data.</text>
</comment>
<dbReference type="FunCoup" id="A0A7J7DZM5">
    <property type="interactions" value="104"/>
</dbReference>
<dbReference type="FunFam" id="2.60.40.790:FF:000049">
    <property type="entry name" value="Increased DNA methylation 3"/>
    <property type="match status" value="1"/>
</dbReference>
<dbReference type="InterPro" id="IPR039321">
    <property type="entry name" value="IDM2/3-like"/>
</dbReference>
<reference evidence="4 5" key="1">
    <citation type="journal article" date="2020" name="Nat. Commun.">
        <title>Genome of Tripterygium wilfordii and identification of cytochrome P450 involved in triptolide biosynthesis.</title>
        <authorList>
            <person name="Tu L."/>
            <person name="Su P."/>
            <person name="Zhang Z."/>
            <person name="Gao L."/>
            <person name="Wang J."/>
            <person name="Hu T."/>
            <person name="Zhou J."/>
            <person name="Zhang Y."/>
            <person name="Zhao Y."/>
            <person name="Liu Y."/>
            <person name="Song Y."/>
            <person name="Tong Y."/>
            <person name="Lu Y."/>
            <person name="Yang J."/>
            <person name="Xu C."/>
            <person name="Jia M."/>
            <person name="Peters R.J."/>
            <person name="Huang L."/>
            <person name="Gao W."/>
        </authorList>
    </citation>
    <scope>NUCLEOTIDE SEQUENCE [LARGE SCALE GENOMIC DNA]</scope>
    <source>
        <strain evidence="5">cv. XIE 37</strain>
        <tissue evidence="4">Leaf</tissue>
    </source>
</reference>
<comment type="similarity">
    <text evidence="1 2">Belongs to the small heat shock protein (HSP20) family.</text>
</comment>
<dbReference type="CDD" id="cd06464">
    <property type="entry name" value="ACD_sHsps-like"/>
    <property type="match status" value="1"/>
</dbReference>
<dbReference type="GO" id="GO:0005634">
    <property type="term" value="C:nucleus"/>
    <property type="evidence" value="ECO:0007669"/>
    <property type="project" value="TreeGrafter"/>
</dbReference>
<dbReference type="Proteomes" id="UP000593562">
    <property type="component" value="Unassembled WGS sequence"/>
</dbReference>
<dbReference type="OrthoDB" id="1211981at2759"/>